<dbReference type="InterPro" id="IPR036390">
    <property type="entry name" value="WH_DNA-bd_sf"/>
</dbReference>
<dbReference type="Gene3D" id="1.10.10.10">
    <property type="entry name" value="Winged helix-like DNA-binding domain superfamily/Winged helix DNA-binding domain"/>
    <property type="match status" value="1"/>
</dbReference>
<sequence>MRLSLALPASAYMEINNRQLTWFMAIADTGSFRQAAEGLHTTQPALSVAMQKLEATVGALLLDRTPKGVVLTPAGRILYEHASRALSIIEIGRRQAADQGAGKRGPLRLGFVGSAAYSSLPRLLSYLTSNWPDLRLELSEGASSTLLDRLRHEALDACIVREPIKDVSGLTSHCIELDRMVLAVPAGHPLAQHVSVKLAKLRDEAFIAFAQESVPSLSIPVLELCSRAGFVPRIVQEAMRLPTVVSLVACGLGVALVPSVAQMYSHAHVRFIDLDDDARQTELRLSLAIRPDAPTFGVLCLLKTIEAVGTLPSTPVIRGS</sequence>
<comment type="caution">
    <text evidence="6">The sequence shown here is derived from an EMBL/GenBank/DDBJ whole genome shotgun (WGS) entry which is preliminary data.</text>
</comment>
<evidence type="ECO:0000313" key="6">
    <source>
        <dbReference type="EMBL" id="MET4575952.1"/>
    </source>
</evidence>
<dbReference type="Pfam" id="PF03466">
    <property type="entry name" value="LysR_substrate"/>
    <property type="match status" value="1"/>
</dbReference>
<proteinExistence type="inferred from homology"/>
<evidence type="ECO:0000256" key="1">
    <source>
        <dbReference type="ARBA" id="ARBA00009437"/>
    </source>
</evidence>
<protein>
    <submittedName>
        <fullName evidence="6">DNA-binding transcriptional LysR family regulator</fullName>
    </submittedName>
</protein>
<evidence type="ECO:0000313" key="7">
    <source>
        <dbReference type="Proteomes" id="UP001549320"/>
    </source>
</evidence>
<dbReference type="Proteomes" id="UP001549320">
    <property type="component" value="Unassembled WGS sequence"/>
</dbReference>
<accession>A0ABV2Q5U2</accession>
<reference evidence="6 7" key="1">
    <citation type="submission" date="2024-06" db="EMBL/GenBank/DDBJ databases">
        <title>Sorghum-associated microbial communities from plants grown in Nebraska, USA.</title>
        <authorList>
            <person name="Schachtman D."/>
        </authorList>
    </citation>
    <scope>NUCLEOTIDE SEQUENCE [LARGE SCALE GENOMIC DNA]</scope>
    <source>
        <strain evidence="6 7">2709</strain>
    </source>
</reference>
<feature type="domain" description="HTH lysR-type" evidence="5">
    <location>
        <begin position="15"/>
        <end position="72"/>
    </location>
</feature>
<dbReference type="InterPro" id="IPR036388">
    <property type="entry name" value="WH-like_DNA-bd_sf"/>
</dbReference>
<dbReference type="PANTHER" id="PTHR30346:SF28">
    <property type="entry name" value="HTH-TYPE TRANSCRIPTIONAL REGULATOR CYNR"/>
    <property type="match status" value="1"/>
</dbReference>
<comment type="similarity">
    <text evidence="1">Belongs to the LysR transcriptional regulatory family.</text>
</comment>
<dbReference type="PRINTS" id="PR00039">
    <property type="entry name" value="HTHLYSR"/>
</dbReference>
<dbReference type="GO" id="GO:0003677">
    <property type="term" value="F:DNA binding"/>
    <property type="evidence" value="ECO:0007669"/>
    <property type="project" value="UniProtKB-KW"/>
</dbReference>
<dbReference type="CDD" id="cd08414">
    <property type="entry name" value="PBP2_LTTR_aromatics_like"/>
    <property type="match status" value="1"/>
</dbReference>
<keyword evidence="3 6" id="KW-0238">DNA-binding</keyword>
<dbReference type="Pfam" id="PF00126">
    <property type="entry name" value="HTH_1"/>
    <property type="match status" value="1"/>
</dbReference>
<dbReference type="SUPFAM" id="SSF46785">
    <property type="entry name" value="Winged helix' DNA-binding domain"/>
    <property type="match status" value="1"/>
</dbReference>
<keyword evidence="2" id="KW-0805">Transcription regulation</keyword>
<dbReference type="InterPro" id="IPR005119">
    <property type="entry name" value="LysR_subst-bd"/>
</dbReference>
<gene>
    <name evidence="6" type="ORF">ABIE13_001052</name>
</gene>
<evidence type="ECO:0000259" key="5">
    <source>
        <dbReference type="PROSITE" id="PS50931"/>
    </source>
</evidence>
<keyword evidence="4" id="KW-0804">Transcription</keyword>
<evidence type="ECO:0000256" key="2">
    <source>
        <dbReference type="ARBA" id="ARBA00023015"/>
    </source>
</evidence>
<organism evidence="6 7">
    <name type="scientific">Ottowia thiooxydans</name>
    <dbReference type="NCBI Taxonomy" id="219182"/>
    <lineage>
        <taxon>Bacteria</taxon>
        <taxon>Pseudomonadati</taxon>
        <taxon>Pseudomonadota</taxon>
        <taxon>Betaproteobacteria</taxon>
        <taxon>Burkholderiales</taxon>
        <taxon>Comamonadaceae</taxon>
        <taxon>Ottowia</taxon>
    </lineage>
</organism>
<dbReference type="InterPro" id="IPR000847">
    <property type="entry name" value="LysR_HTH_N"/>
</dbReference>
<dbReference type="EMBL" id="JBEPSH010000002">
    <property type="protein sequence ID" value="MET4575952.1"/>
    <property type="molecule type" value="Genomic_DNA"/>
</dbReference>
<name>A0ABV2Q5U2_9BURK</name>
<dbReference type="PANTHER" id="PTHR30346">
    <property type="entry name" value="TRANSCRIPTIONAL DUAL REGULATOR HCAR-RELATED"/>
    <property type="match status" value="1"/>
</dbReference>
<evidence type="ECO:0000256" key="3">
    <source>
        <dbReference type="ARBA" id="ARBA00023125"/>
    </source>
</evidence>
<evidence type="ECO:0000256" key="4">
    <source>
        <dbReference type="ARBA" id="ARBA00023163"/>
    </source>
</evidence>
<dbReference type="PROSITE" id="PS50931">
    <property type="entry name" value="HTH_LYSR"/>
    <property type="match status" value="1"/>
</dbReference>
<keyword evidence="7" id="KW-1185">Reference proteome</keyword>
<dbReference type="Gene3D" id="3.40.190.10">
    <property type="entry name" value="Periplasmic binding protein-like II"/>
    <property type="match status" value="2"/>
</dbReference>
<dbReference type="SUPFAM" id="SSF53850">
    <property type="entry name" value="Periplasmic binding protein-like II"/>
    <property type="match status" value="1"/>
</dbReference>